<evidence type="ECO:0000313" key="5">
    <source>
        <dbReference type="Proteomes" id="UP000315252"/>
    </source>
</evidence>
<keyword evidence="2" id="KW-0456">Lyase</keyword>
<evidence type="ECO:0000256" key="1">
    <source>
        <dbReference type="ARBA" id="ARBA00005323"/>
    </source>
</evidence>
<evidence type="ECO:0000256" key="2">
    <source>
        <dbReference type="ARBA" id="ARBA00023239"/>
    </source>
</evidence>
<dbReference type="Pfam" id="PF14031">
    <property type="entry name" value="D-ser_dehydrat"/>
    <property type="match status" value="1"/>
</dbReference>
<proteinExistence type="inferred from homology"/>
<protein>
    <submittedName>
        <fullName evidence="4">D-TA family PLP-dependent enzyme</fullName>
    </submittedName>
</protein>
<dbReference type="CDD" id="cd06820">
    <property type="entry name" value="PLPDE_III_LS_D-TA_like"/>
    <property type="match status" value="1"/>
</dbReference>
<comment type="similarity">
    <text evidence="1">Belongs to the DSD1 family.</text>
</comment>
<dbReference type="InterPro" id="IPR001608">
    <property type="entry name" value="Ala_racemase_N"/>
</dbReference>
<sequence length="351" mass="37488">MFDELETPAVLVDLDVATRNILRYQNYCNEHGLTLRPHIKTHKTPEFARQQVMAGAVGITCQKISEARVMAEAGLDDILITYNIVGASKLAKLRALSNQVRLSVTADSLFVIDGLSDSFEDSPEPLSVLVECDTGALRCGVTEPSDAITLAQAVERAAGLSFGGLMTYPAVGGTQNVQSWMTEALALCKEAGLDCPLVSSGGSPDMWTAHHAPVVTEYRVGTYIYNDRSLVEAGVCSWQDCALTVLATVVSTPAPDRAVIDAGSKILTSDLLGLEGHGHLLGRDDLSVRSLSEEHGCITATEGATGLAVGERMRIVPNHCCVVSNMVDRILLHRGDRLEGDRKVAARGCVA</sequence>
<dbReference type="SUPFAM" id="SSF51419">
    <property type="entry name" value="PLP-binding barrel"/>
    <property type="match status" value="1"/>
</dbReference>
<dbReference type="InterPro" id="IPR029066">
    <property type="entry name" value="PLP-binding_barrel"/>
</dbReference>
<evidence type="ECO:0000313" key="4">
    <source>
        <dbReference type="EMBL" id="TQV83363.1"/>
    </source>
</evidence>
<dbReference type="PANTHER" id="PTHR28004:SF2">
    <property type="entry name" value="D-SERINE DEHYDRATASE"/>
    <property type="match status" value="1"/>
</dbReference>
<feature type="domain" description="D-serine dehydratase-like" evidence="3">
    <location>
        <begin position="242"/>
        <end position="334"/>
    </location>
</feature>
<dbReference type="InterPro" id="IPR042208">
    <property type="entry name" value="D-ser_dehydrat-like_sf"/>
</dbReference>
<dbReference type="Gene3D" id="2.40.37.20">
    <property type="entry name" value="D-serine dehydratase-like domain"/>
    <property type="match status" value="1"/>
</dbReference>
<dbReference type="SMART" id="SM01119">
    <property type="entry name" value="D-ser_dehydrat"/>
    <property type="match status" value="1"/>
</dbReference>
<dbReference type="OrthoDB" id="9772497at2"/>
<organism evidence="4 5">
    <name type="scientific">Denitrobaculum tricleocarpae</name>
    <dbReference type="NCBI Taxonomy" id="2591009"/>
    <lineage>
        <taxon>Bacteria</taxon>
        <taxon>Pseudomonadati</taxon>
        <taxon>Pseudomonadota</taxon>
        <taxon>Alphaproteobacteria</taxon>
        <taxon>Rhodospirillales</taxon>
        <taxon>Rhodospirillaceae</taxon>
        <taxon>Denitrobaculum</taxon>
    </lineage>
</organism>
<comment type="caution">
    <text evidence="4">The sequence shown here is derived from an EMBL/GenBank/DDBJ whole genome shotgun (WGS) entry which is preliminary data.</text>
</comment>
<dbReference type="AlphaFoldDB" id="A0A545U1T4"/>
<evidence type="ECO:0000259" key="3">
    <source>
        <dbReference type="SMART" id="SM01119"/>
    </source>
</evidence>
<dbReference type="InterPro" id="IPR051466">
    <property type="entry name" value="D-amino_acid_metab_enzyme"/>
</dbReference>
<dbReference type="RefSeq" id="WP_142894587.1">
    <property type="nucleotide sequence ID" value="NZ_ML660052.1"/>
</dbReference>
<reference evidence="4 5" key="1">
    <citation type="submission" date="2019-06" db="EMBL/GenBank/DDBJ databases">
        <title>Whole genome sequence for Rhodospirillaceae sp. R148.</title>
        <authorList>
            <person name="Wang G."/>
        </authorList>
    </citation>
    <scope>NUCLEOTIDE SEQUENCE [LARGE SCALE GENOMIC DNA]</scope>
    <source>
        <strain evidence="4 5">R148</strain>
    </source>
</reference>
<accession>A0A545U1T4</accession>
<gene>
    <name evidence="4" type="ORF">FKG95_01825</name>
</gene>
<dbReference type="Gene3D" id="3.20.20.10">
    <property type="entry name" value="Alanine racemase"/>
    <property type="match status" value="1"/>
</dbReference>
<keyword evidence="5" id="KW-1185">Reference proteome</keyword>
<dbReference type="Proteomes" id="UP000315252">
    <property type="component" value="Unassembled WGS sequence"/>
</dbReference>
<dbReference type="EMBL" id="VHSH01000001">
    <property type="protein sequence ID" value="TQV83363.1"/>
    <property type="molecule type" value="Genomic_DNA"/>
</dbReference>
<dbReference type="GO" id="GO:0008721">
    <property type="term" value="F:D-serine ammonia-lyase activity"/>
    <property type="evidence" value="ECO:0007669"/>
    <property type="project" value="TreeGrafter"/>
</dbReference>
<dbReference type="InterPro" id="IPR026956">
    <property type="entry name" value="D-ser_dehydrat-like_dom"/>
</dbReference>
<name>A0A545U1T4_9PROT</name>
<dbReference type="PANTHER" id="PTHR28004">
    <property type="entry name" value="ZGC:162816-RELATED"/>
    <property type="match status" value="1"/>
</dbReference>
<dbReference type="GO" id="GO:0036088">
    <property type="term" value="P:D-serine catabolic process"/>
    <property type="evidence" value="ECO:0007669"/>
    <property type="project" value="TreeGrafter"/>
</dbReference>
<dbReference type="Pfam" id="PF01168">
    <property type="entry name" value="Ala_racemase_N"/>
    <property type="match status" value="1"/>
</dbReference>